<feature type="compositionally biased region" description="Pro residues" evidence="2">
    <location>
        <begin position="11"/>
        <end position="21"/>
    </location>
</feature>
<feature type="region of interest" description="Disordered" evidence="2">
    <location>
        <begin position="1"/>
        <end position="24"/>
    </location>
</feature>
<proteinExistence type="predicted"/>
<dbReference type="SUPFAM" id="SSF57180">
    <property type="entry name" value="Cellulose-binding domain"/>
    <property type="match status" value="1"/>
</dbReference>
<dbReference type="STRING" id="1314776.A0A166BHB3"/>
<evidence type="ECO:0000313" key="5">
    <source>
        <dbReference type="Proteomes" id="UP000076798"/>
    </source>
</evidence>
<dbReference type="Pfam" id="PF00734">
    <property type="entry name" value="CBM_1"/>
    <property type="match status" value="1"/>
</dbReference>
<evidence type="ECO:0000259" key="3">
    <source>
        <dbReference type="PROSITE" id="PS51164"/>
    </source>
</evidence>
<dbReference type="GO" id="GO:0005576">
    <property type="term" value="C:extracellular region"/>
    <property type="evidence" value="ECO:0007669"/>
    <property type="project" value="InterPro"/>
</dbReference>
<dbReference type="PROSITE" id="PS51164">
    <property type="entry name" value="CBM1_2"/>
    <property type="match status" value="1"/>
</dbReference>
<evidence type="ECO:0000256" key="2">
    <source>
        <dbReference type="SAM" id="MobiDB-lite"/>
    </source>
</evidence>
<organism evidence="4 5">
    <name type="scientific">Sistotremastrum suecicum HHB10207 ss-3</name>
    <dbReference type="NCBI Taxonomy" id="1314776"/>
    <lineage>
        <taxon>Eukaryota</taxon>
        <taxon>Fungi</taxon>
        <taxon>Dikarya</taxon>
        <taxon>Basidiomycota</taxon>
        <taxon>Agaricomycotina</taxon>
        <taxon>Agaricomycetes</taxon>
        <taxon>Sistotremastrales</taxon>
        <taxon>Sistotremastraceae</taxon>
        <taxon>Sistotremastrum</taxon>
    </lineage>
</organism>
<dbReference type="SMART" id="SM00236">
    <property type="entry name" value="fCBD"/>
    <property type="match status" value="1"/>
</dbReference>
<dbReference type="AlphaFoldDB" id="A0A166BHB3"/>
<protein>
    <recommendedName>
        <fullName evidence="3">CBM1 domain-containing protein</fullName>
    </recommendedName>
</protein>
<reference evidence="4 5" key="1">
    <citation type="journal article" date="2016" name="Mol. Biol. Evol.">
        <title>Comparative Genomics of Early-Diverging Mushroom-Forming Fungi Provides Insights into the Origins of Lignocellulose Decay Capabilities.</title>
        <authorList>
            <person name="Nagy L.G."/>
            <person name="Riley R."/>
            <person name="Tritt A."/>
            <person name="Adam C."/>
            <person name="Daum C."/>
            <person name="Floudas D."/>
            <person name="Sun H."/>
            <person name="Yadav J.S."/>
            <person name="Pangilinan J."/>
            <person name="Larsson K.H."/>
            <person name="Matsuura K."/>
            <person name="Barry K."/>
            <person name="Labutti K."/>
            <person name="Kuo R."/>
            <person name="Ohm R.A."/>
            <person name="Bhattacharya S.S."/>
            <person name="Shirouzu T."/>
            <person name="Yoshinaga Y."/>
            <person name="Martin F.M."/>
            <person name="Grigoriev I.V."/>
            <person name="Hibbett D.S."/>
        </authorList>
    </citation>
    <scope>NUCLEOTIDE SEQUENCE [LARGE SCALE GENOMIC DNA]</scope>
    <source>
        <strain evidence="4 5">HHB10207 ss-3</strain>
    </source>
</reference>
<dbReference type="InterPro" id="IPR035971">
    <property type="entry name" value="CBD_sf"/>
</dbReference>
<name>A0A166BHB3_9AGAM</name>
<keyword evidence="5" id="KW-1185">Reference proteome</keyword>
<feature type="domain" description="CBM1" evidence="3">
    <location>
        <begin position="58"/>
        <end position="95"/>
    </location>
</feature>
<evidence type="ECO:0000256" key="1">
    <source>
        <dbReference type="ARBA" id="ARBA00022729"/>
    </source>
</evidence>
<dbReference type="OrthoDB" id="2119228at2759"/>
<accession>A0A166BHB3</accession>
<evidence type="ECO:0000313" key="4">
    <source>
        <dbReference type="EMBL" id="KZT36377.1"/>
    </source>
</evidence>
<gene>
    <name evidence="4" type="ORF">SISSUDRAFT_1049958</name>
</gene>
<dbReference type="Proteomes" id="UP000076798">
    <property type="component" value="Unassembled WGS sequence"/>
</dbReference>
<keyword evidence="1" id="KW-0732">Signal</keyword>
<dbReference type="GO" id="GO:0005975">
    <property type="term" value="P:carbohydrate metabolic process"/>
    <property type="evidence" value="ECO:0007669"/>
    <property type="project" value="InterPro"/>
</dbReference>
<dbReference type="GO" id="GO:0030248">
    <property type="term" value="F:cellulose binding"/>
    <property type="evidence" value="ECO:0007669"/>
    <property type="project" value="InterPro"/>
</dbReference>
<dbReference type="EMBL" id="KV428109">
    <property type="protein sequence ID" value="KZT36377.1"/>
    <property type="molecule type" value="Genomic_DNA"/>
</dbReference>
<sequence>MITCTEAKPADPSPTTTPPPTTTTSITTITEYCTGVIGDPQGDTVWLCGGPGYGPTNAPQTLYGQCGGQGYTGPSVCATSLTCSAIAPPYYSQCLPTPKPTST</sequence>
<dbReference type="InterPro" id="IPR000254">
    <property type="entry name" value="CBD"/>
</dbReference>